<gene>
    <name evidence="1" type="ORF">HMPREF9445_02736</name>
</gene>
<organism evidence="1 2">
    <name type="scientific">Bacteroides clarus YIT 12056</name>
    <dbReference type="NCBI Taxonomy" id="762984"/>
    <lineage>
        <taxon>Bacteria</taxon>
        <taxon>Pseudomonadati</taxon>
        <taxon>Bacteroidota</taxon>
        <taxon>Bacteroidia</taxon>
        <taxon>Bacteroidales</taxon>
        <taxon>Bacteroidaceae</taxon>
        <taxon>Bacteroides</taxon>
    </lineage>
</organism>
<name>A0ABN0CL51_9BACE</name>
<keyword evidence="2" id="KW-1185">Reference proteome</keyword>
<evidence type="ECO:0000313" key="2">
    <source>
        <dbReference type="Proteomes" id="UP000010321"/>
    </source>
</evidence>
<dbReference type="EMBL" id="AFBM01000030">
    <property type="protein sequence ID" value="EGF50154.1"/>
    <property type="molecule type" value="Genomic_DNA"/>
</dbReference>
<evidence type="ECO:0000313" key="1">
    <source>
        <dbReference type="EMBL" id="EGF50154.1"/>
    </source>
</evidence>
<protein>
    <submittedName>
        <fullName evidence="1">Uncharacterized protein</fullName>
    </submittedName>
</protein>
<sequence>MIRRKEELKAPDRLFALSTDIYYILRYEDTALIGCISDY</sequence>
<accession>A0ABN0CL51</accession>
<comment type="caution">
    <text evidence="1">The sequence shown here is derived from an EMBL/GenBank/DDBJ whole genome shotgun (WGS) entry which is preliminary data.</text>
</comment>
<reference evidence="1 2" key="1">
    <citation type="submission" date="2011-02" db="EMBL/GenBank/DDBJ databases">
        <authorList>
            <person name="Weinstock G."/>
            <person name="Sodergren E."/>
            <person name="Clifton S."/>
            <person name="Fulton L."/>
            <person name="Fulton B."/>
            <person name="Courtney L."/>
            <person name="Fronick C."/>
            <person name="Harrison M."/>
            <person name="Strong C."/>
            <person name="Farmer C."/>
            <person name="Delahaunty K."/>
            <person name="Markovic C."/>
            <person name="Hall O."/>
            <person name="Minx P."/>
            <person name="Tomlinson C."/>
            <person name="Mitreva M."/>
            <person name="Hou S."/>
            <person name="Chen J."/>
            <person name="Wollam A."/>
            <person name="Pepin K.H."/>
            <person name="Johnson M."/>
            <person name="Bhonagiri V."/>
            <person name="Zhang X."/>
            <person name="Suruliraj S."/>
            <person name="Warren W."/>
            <person name="Chinwalla A."/>
            <person name="Mardis E.R."/>
            <person name="Wilson R.K."/>
        </authorList>
    </citation>
    <scope>NUCLEOTIDE SEQUENCE [LARGE SCALE GENOMIC DNA]</scope>
    <source>
        <strain evidence="1 2">YIT 12056</strain>
    </source>
</reference>
<dbReference type="Proteomes" id="UP000010321">
    <property type="component" value="Unassembled WGS sequence"/>
</dbReference>
<proteinExistence type="predicted"/>